<protein>
    <recommendedName>
        <fullName evidence="6">F-box domain-containing protein</fullName>
    </recommendedName>
</protein>
<reference evidence="4" key="2">
    <citation type="submission" date="2020-10" db="EMBL/GenBank/DDBJ databases">
        <authorList>
            <person name="Cooper E.A."/>
            <person name="Brenton Z.W."/>
            <person name="Flinn B.S."/>
            <person name="Jenkins J."/>
            <person name="Shu S."/>
            <person name="Flowers D."/>
            <person name="Luo F."/>
            <person name="Wang Y."/>
            <person name="Xia P."/>
            <person name="Barry K."/>
            <person name="Daum C."/>
            <person name="Lipzen A."/>
            <person name="Yoshinaga Y."/>
            <person name="Schmutz J."/>
            <person name="Saski C."/>
            <person name="Vermerris W."/>
            <person name="Kresovich S."/>
        </authorList>
    </citation>
    <scope>NUCLEOTIDE SEQUENCE</scope>
</reference>
<dbReference type="KEGG" id="sbi:8075257"/>
<evidence type="ECO:0000259" key="3">
    <source>
        <dbReference type="Pfam" id="PF24758"/>
    </source>
</evidence>
<accession>A0A921QPK8</accession>
<feature type="domain" description="FBD" evidence="2">
    <location>
        <begin position="356"/>
        <end position="405"/>
    </location>
</feature>
<dbReference type="OMA" id="CHCALAD"/>
<dbReference type="AlphaFoldDB" id="A0A921QPK8"/>
<dbReference type="Proteomes" id="UP000807115">
    <property type="component" value="Chromosome 6"/>
</dbReference>
<dbReference type="InterPro" id="IPR036047">
    <property type="entry name" value="F-box-like_dom_sf"/>
</dbReference>
<dbReference type="SUPFAM" id="SSF81383">
    <property type="entry name" value="F-box domain"/>
    <property type="match status" value="1"/>
</dbReference>
<dbReference type="InterPro" id="IPR055411">
    <property type="entry name" value="LRR_FXL15/At3g58940/PEG3-like"/>
</dbReference>
<evidence type="ECO:0000259" key="2">
    <source>
        <dbReference type="Pfam" id="PF08387"/>
    </source>
</evidence>
<dbReference type="InterPro" id="IPR032675">
    <property type="entry name" value="LRR_dom_sf"/>
</dbReference>
<dbReference type="InterPro" id="IPR006566">
    <property type="entry name" value="FBD"/>
</dbReference>
<dbReference type="Gene3D" id="1.20.1280.50">
    <property type="match status" value="1"/>
</dbReference>
<dbReference type="Pfam" id="PF24758">
    <property type="entry name" value="LRR_At5g56370"/>
    <property type="match status" value="1"/>
</dbReference>
<dbReference type="Pfam" id="PF08387">
    <property type="entry name" value="FBD"/>
    <property type="match status" value="1"/>
</dbReference>
<dbReference type="Gene3D" id="3.80.10.10">
    <property type="entry name" value="Ribonuclease Inhibitor"/>
    <property type="match status" value="1"/>
</dbReference>
<evidence type="ECO:0000313" key="5">
    <source>
        <dbReference type="Proteomes" id="UP000807115"/>
    </source>
</evidence>
<comment type="caution">
    <text evidence="4">The sequence shown here is derived from an EMBL/GenBank/DDBJ whole genome shotgun (WGS) entry which is preliminary data.</text>
</comment>
<reference evidence="4" key="1">
    <citation type="journal article" date="2019" name="BMC Genomics">
        <title>A new reference genome for Sorghum bicolor reveals high levels of sequence similarity between sweet and grain genotypes: implications for the genetics of sugar metabolism.</title>
        <authorList>
            <person name="Cooper E.A."/>
            <person name="Brenton Z.W."/>
            <person name="Flinn B.S."/>
            <person name="Jenkins J."/>
            <person name="Shu S."/>
            <person name="Flowers D."/>
            <person name="Luo F."/>
            <person name="Wang Y."/>
            <person name="Xia P."/>
            <person name="Barry K."/>
            <person name="Daum C."/>
            <person name="Lipzen A."/>
            <person name="Yoshinaga Y."/>
            <person name="Schmutz J."/>
            <person name="Saski C."/>
            <person name="Vermerris W."/>
            <person name="Kresovich S."/>
        </authorList>
    </citation>
    <scope>NUCLEOTIDE SEQUENCE</scope>
</reference>
<dbReference type="OrthoDB" id="614244at2759"/>
<dbReference type="SUPFAM" id="SSF52047">
    <property type="entry name" value="RNI-like"/>
    <property type="match status" value="1"/>
</dbReference>
<name>A0A921QPK8_SORBI</name>
<feature type="domain" description="F-box" evidence="1">
    <location>
        <begin position="15"/>
        <end position="54"/>
    </location>
</feature>
<dbReference type="PANTHER" id="PTHR32141:SF74">
    <property type="entry name" value="OS04G0409100 PROTEIN"/>
    <property type="match status" value="1"/>
</dbReference>
<sequence>MAPPLRCDAGGKDFISNLPFELLSAIISRLDTAEAARTAVLSPRWRDAWRGTPLRLDDLELPVAPRPSIARAASASGAPWAARADTVSLALASHPGPVARFRLARTTLRARVPAAEAWFHDLAAGDRRAREVSLVCPPEWCHRALADPLLTSATLETLALGECRFSDAGAAAASRLTDLTLSRTHISEAALQSLLSGCPALRNVMFRHIQGPRRIRITSCRSLVLFGVWQYKHLEELTVEDAPRLECLLGDVHLGASVTIIGAPKLTALGYLVVGFRGFLHGIDKPAVEEKVNKGLRAPFNSVKILAISMTFSSKKNMETLMNLLKCFPLLETLHIQGKPGERQVDTIDFGYYQKNEPIGCIVNHLKTVRLESKVKDLIIEVERNMFEFVCFLLANAQVLQIMKIQSAMSDTPAWTTEQQNLIQCHRASVEAKVVFEGLKVVHHKGFSIEAVNALPDPFDSDIDIMGY</sequence>
<dbReference type="PANTHER" id="PTHR32141">
    <property type="match status" value="1"/>
</dbReference>
<dbReference type="Gramene" id="EES12099">
    <property type="protein sequence ID" value="EES12099"/>
    <property type="gene ID" value="SORBI_3006G066700"/>
</dbReference>
<feature type="domain" description="F-box/LRR-repeat protein 15/At3g58940/PEG3-like LRR" evidence="3">
    <location>
        <begin position="116"/>
        <end position="336"/>
    </location>
</feature>
<dbReference type="Pfam" id="PF00646">
    <property type="entry name" value="F-box"/>
    <property type="match status" value="1"/>
</dbReference>
<dbReference type="InterPro" id="IPR055302">
    <property type="entry name" value="F-box_dom-containing"/>
</dbReference>
<evidence type="ECO:0000259" key="1">
    <source>
        <dbReference type="Pfam" id="PF00646"/>
    </source>
</evidence>
<gene>
    <name evidence="4" type="ORF">BDA96_06G074500</name>
</gene>
<organism evidence="4 5">
    <name type="scientific">Sorghum bicolor</name>
    <name type="common">Sorghum</name>
    <name type="synonym">Sorghum vulgare</name>
    <dbReference type="NCBI Taxonomy" id="4558"/>
    <lineage>
        <taxon>Eukaryota</taxon>
        <taxon>Viridiplantae</taxon>
        <taxon>Streptophyta</taxon>
        <taxon>Embryophyta</taxon>
        <taxon>Tracheophyta</taxon>
        <taxon>Spermatophyta</taxon>
        <taxon>Magnoliopsida</taxon>
        <taxon>Liliopsida</taxon>
        <taxon>Poales</taxon>
        <taxon>Poaceae</taxon>
        <taxon>PACMAD clade</taxon>
        <taxon>Panicoideae</taxon>
        <taxon>Andropogonodae</taxon>
        <taxon>Andropogoneae</taxon>
        <taxon>Sorghinae</taxon>
        <taxon>Sorghum</taxon>
    </lineage>
</organism>
<dbReference type="InterPro" id="IPR001810">
    <property type="entry name" value="F-box_dom"/>
</dbReference>
<evidence type="ECO:0008006" key="6">
    <source>
        <dbReference type="Google" id="ProtNLM"/>
    </source>
</evidence>
<dbReference type="EMBL" id="CM027685">
    <property type="protein sequence ID" value="KAG0525648.1"/>
    <property type="molecule type" value="Genomic_DNA"/>
</dbReference>
<proteinExistence type="predicted"/>
<evidence type="ECO:0000313" key="4">
    <source>
        <dbReference type="EMBL" id="KAG0525648.1"/>
    </source>
</evidence>